<accession>H2XVP4</accession>
<dbReference type="Ensembl" id="ENSCINT00000035924.1">
    <property type="protein sequence ID" value="ENSCINP00000033728.1"/>
    <property type="gene ID" value="ENSCING00000022035.1"/>
</dbReference>
<dbReference type="FunCoup" id="H2XVP4">
    <property type="interactions" value="86"/>
</dbReference>
<feature type="domain" description="GAT" evidence="7">
    <location>
        <begin position="202"/>
        <end position="290"/>
    </location>
</feature>
<dbReference type="GO" id="GO:0016020">
    <property type="term" value="C:membrane"/>
    <property type="evidence" value="ECO:0000318"/>
    <property type="project" value="GO_Central"/>
</dbReference>
<dbReference type="GO" id="GO:0030276">
    <property type="term" value="F:clathrin binding"/>
    <property type="evidence" value="ECO:0000318"/>
    <property type="project" value="GO_Central"/>
</dbReference>
<dbReference type="GO" id="GO:0005768">
    <property type="term" value="C:endosome"/>
    <property type="evidence" value="ECO:0000318"/>
    <property type="project" value="GO_Central"/>
</dbReference>
<dbReference type="STRING" id="7719.ENSCINP00000033728"/>
<dbReference type="PROSITE" id="PS50909">
    <property type="entry name" value="GAT"/>
    <property type="match status" value="1"/>
</dbReference>
<dbReference type="InterPro" id="IPR002014">
    <property type="entry name" value="VHS_dom"/>
</dbReference>
<dbReference type="InterPro" id="IPR038425">
    <property type="entry name" value="GAT_sf"/>
</dbReference>
<organism evidence="8 9">
    <name type="scientific">Ciona intestinalis</name>
    <name type="common">Transparent sea squirt</name>
    <name type="synonym">Ascidia intestinalis</name>
    <dbReference type="NCBI Taxonomy" id="7719"/>
    <lineage>
        <taxon>Eukaryota</taxon>
        <taxon>Metazoa</taxon>
        <taxon>Chordata</taxon>
        <taxon>Tunicata</taxon>
        <taxon>Ascidiacea</taxon>
        <taxon>Phlebobranchia</taxon>
        <taxon>Cionidae</taxon>
        <taxon>Ciona</taxon>
    </lineage>
</organism>
<dbReference type="AlphaFoldDB" id="H2XVP4"/>
<dbReference type="GO" id="GO:0007165">
    <property type="term" value="P:signal transduction"/>
    <property type="evidence" value="ECO:0000318"/>
    <property type="project" value="GO_Central"/>
</dbReference>
<dbReference type="Pfam" id="PF03127">
    <property type="entry name" value="GAT"/>
    <property type="match status" value="1"/>
</dbReference>
<dbReference type="PANTHER" id="PTHR13856:SF137">
    <property type="entry name" value="GH05942P"/>
    <property type="match status" value="1"/>
</dbReference>
<dbReference type="SMART" id="SM00288">
    <property type="entry name" value="VHS"/>
    <property type="match status" value="1"/>
</dbReference>
<dbReference type="PIRSF" id="PIRSF036948">
    <property type="entry name" value="TOM1"/>
    <property type="match status" value="1"/>
</dbReference>
<keyword evidence="4" id="KW-0175">Coiled coil</keyword>
<dbReference type="Gene3D" id="1.25.40.90">
    <property type="match status" value="1"/>
</dbReference>
<evidence type="ECO:0000256" key="1">
    <source>
        <dbReference type="ARBA" id="ARBA00007708"/>
    </source>
</evidence>
<dbReference type="InParanoid" id="H2XVP4"/>
<dbReference type="OMA" id="QPEPAMI"/>
<feature type="coiled-coil region" evidence="4">
    <location>
        <begin position="241"/>
        <end position="268"/>
    </location>
</feature>
<name>H2XVP4_CIOIN</name>
<keyword evidence="9" id="KW-1185">Reference proteome</keyword>
<dbReference type="GO" id="GO:0043130">
    <property type="term" value="F:ubiquitin binding"/>
    <property type="evidence" value="ECO:0007669"/>
    <property type="project" value="InterPro"/>
</dbReference>
<dbReference type="Gene3D" id="1.20.58.160">
    <property type="match status" value="1"/>
</dbReference>
<reference evidence="9" key="1">
    <citation type="journal article" date="2002" name="Science">
        <title>The draft genome of Ciona intestinalis: insights into chordate and vertebrate origins.</title>
        <authorList>
            <person name="Dehal P."/>
            <person name="Satou Y."/>
            <person name="Campbell R.K."/>
            <person name="Chapman J."/>
            <person name="Degnan B."/>
            <person name="De Tomaso A."/>
            <person name="Davidson B."/>
            <person name="Di Gregorio A."/>
            <person name="Gelpke M."/>
            <person name="Goodstein D.M."/>
            <person name="Harafuji N."/>
            <person name="Hastings K.E."/>
            <person name="Ho I."/>
            <person name="Hotta K."/>
            <person name="Huang W."/>
            <person name="Kawashima T."/>
            <person name="Lemaire P."/>
            <person name="Martinez D."/>
            <person name="Meinertzhagen I.A."/>
            <person name="Necula S."/>
            <person name="Nonaka M."/>
            <person name="Putnam N."/>
            <person name="Rash S."/>
            <person name="Saiga H."/>
            <person name="Satake M."/>
            <person name="Terry A."/>
            <person name="Yamada L."/>
            <person name="Wang H.G."/>
            <person name="Awazu S."/>
            <person name="Azumi K."/>
            <person name="Boore J."/>
            <person name="Branno M."/>
            <person name="Chin-Bow S."/>
            <person name="DeSantis R."/>
            <person name="Doyle S."/>
            <person name="Francino P."/>
            <person name="Keys D.N."/>
            <person name="Haga S."/>
            <person name="Hayashi H."/>
            <person name="Hino K."/>
            <person name="Imai K.S."/>
            <person name="Inaba K."/>
            <person name="Kano S."/>
            <person name="Kobayashi K."/>
            <person name="Kobayashi M."/>
            <person name="Lee B.I."/>
            <person name="Makabe K.W."/>
            <person name="Manohar C."/>
            <person name="Matassi G."/>
            <person name="Medina M."/>
            <person name="Mochizuki Y."/>
            <person name="Mount S."/>
            <person name="Morishita T."/>
            <person name="Miura S."/>
            <person name="Nakayama A."/>
            <person name="Nishizaka S."/>
            <person name="Nomoto H."/>
            <person name="Ohta F."/>
            <person name="Oishi K."/>
            <person name="Rigoutsos I."/>
            <person name="Sano M."/>
            <person name="Sasaki A."/>
            <person name="Sasakura Y."/>
            <person name="Shoguchi E."/>
            <person name="Shin-i T."/>
            <person name="Spagnuolo A."/>
            <person name="Stainier D."/>
            <person name="Suzuki M.M."/>
            <person name="Tassy O."/>
            <person name="Takatori N."/>
            <person name="Tokuoka M."/>
            <person name="Yagi K."/>
            <person name="Yoshizaki F."/>
            <person name="Wada S."/>
            <person name="Zhang C."/>
            <person name="Hyatt P.D."/>
            <person name="Larimer F."/>
            <person name="Detter C."/>
            <person name="Doggett N."/>
            <person name="Glavina T."/>
            <person name="Hawkins T."/>
            <person name="Richardson P."/>
            <person name="Lucas S."/>
            <person name="Kohara Y."/>
            <person name="Levine M."/>
            <person name="Satoh N."/>
            <person name="Rokhsar D.S."/>
        </authorList>
    </citation>
    <scope>NUCLEOTIDE SEQUENCE [LARGE SCALE GENOMIC DNA]</scope>
</reference>
<feature type="region of interest" description="Disordered" evidence="5">
    <location>
        <begin position="156"/>
        <end position="178"/>
    </location>
</feature>
<comment type="similarity">
    <text evidence="1">Belongs to the TOM1 family.</text>
</comment>
<evidence type="ECO:0000313" key="9">
    <source>
        <dbReference type="Proteomes" id="UP000008144"/>
    </source>
</evidence>
<evidence type="ECO:0000259" key="6">
    <source>
        <dbReference type="PROSITE" id="PS50179"/>
    </source>
</evidence>
<dbReference type="SUPFAM" id="SSF89009">
    <property type="entry name" value="GAT-like domain"/>
    <property type="match status" value="1"/>
</dbReference>
<reference evidence="8" key="3">
    <citation type="submission" date="2025-09" db="UniProtKB">
        <authorList>
            <consortium name="Ensembl"/>
        </authorList>
    </citation>
    <scope>IDENTIFICATION</scope>
</reference>
<protein>
    <submittedName>
        <fullName evidence="8">Uncharacterized protein</fullName>
    </submittedName>
</protein>
<dbReference type="Proteomes" id="UP000008144">
    <property type="component" value="Unassembled WGS sequence"/>
</dbReference>
<evidence type="ECO:0000259" key="7">
    <source>
        <dbReference type="PROSITE" id="PS50909"/>
    </source>
</evidence>
<evidence type="ECO:0000256" key="2">
    <source>
        <dbReference type="ARBA" id="ARBA00022448"/>
    </source>
</evidence>
<dbReference type="GeneTree" id="ENSGT00940000168659"/>
<dbReference type="InterPro" id="IPR004152">
    <property type="entry name" value="GAT_dom"/>
</dbReference>
<evidence type="ECO:0000256" key="4">
    <source>
        <dbReference type="SAM" id="Coils"/>
    </source>
</evidence>
<reference evidence="8" key="2">
    <citation type="submission" date="2025-08" db="UniProtKB">
        <authorList>
            <consortium name="Ensembl"/>
        </authorList>
    </citation>
    <scope>IDENTIFICATION</scope>
</reference>
<dbReference type="InterPro" id="IPR014645">
    <property type="entry name" value="TOM1"/>
</dbReference>
<dbReference type="SUPFAM" id="SSF48464">
    <property type="entry name" value="ENTH/VHS domain"/>
    <property type="match status" value="1"/>
</dbReference>
<dbReference type="InterPro" id="IPR008942">
    <property type="entry name" value="ENTH_VHS"/>
</dbReference>
<keyword evidence="2" id="KW-0813">Transport</keyword>
<dbReference type="CDD" id="cd14233">
    <property type="entry name" value="GAT_TOM1_like"/>
    <property type="match status" value="1"/>
</dbReference>
<dbReference type="PANTHER" id="PTHR13856">
    <property type="entry name" value="VHS DOMAIN CONTAINING PROTEIN FAMILY"/>
    <property type="match status" value="1"/>
</dbReference>
<feature type="domain" description="VHS" evidence="6">
    <location>
        <begin position="23"/>
        <end position="153"/>
    </location>
</feature>
<keyword evidence="3" id="KW-0653">Protein transport</keyword>
<proteinExistence type="inferred from homology"/>
<evidence type="ECO:0000256" key="5">
    <source>
        <dbReference type="SAM" id="MobiDB-lite"/>
    </source>
</evidence>
<evidence type="ECO:0000313" key="8">
    <source>
        <dbReference type="Ensembl" id="ENSCINP00000033728.1"/>
    </source>
</evidence>
<dbReference type="GO" id="GO:0035091">
    <property type="term" value="F:phosphatidylinositol binding"/>
    <property type="evidence" value="ECO:0007669"/>
    <property type="project" value="InterPro"/>
</dbReference>
<evidence type="ECO:0000256" key="3">
    <source>
        <dbReference type="ARBA" id="ARBA00022927"/>
    </source>
</evidence>
<sequence length="309" mass="34513">MERVQSMFSNAYGSPAGHLVERATSSNLESEDWSVIMELCDTINAYGDGTKDAVKAIKKRSAGHKSPKQASLILSVVEACIKNCGELFYNAVITKEFCSDVLMKIIQPKNNPSQALQDRVLGMIKTLAEDTRASHSGLKQVYMELQEKGITFPDIKASGFQNPGSKSDTKQEKHKHHVRNQPLATAGSVPYYTGGVINPSPQQIAKVRKDLGVVLGNVRVFSDMLTHLNPLNCDDPDLKLLHELNRTCKAMQQRIVELMEQIGNEEITMEILAVNDDLNNVFLRYERFEKFRANYSESQPAEVNDLIDL</sequence>
<dbReference type="PROSITE" id="PS50179">
    <property type="entry name" value="VHS"/>
    <property type="match status" value="1"/>
</dbReference>
<dbReference type="GO" id="GO:0015031">
    <property type="term" value="P:protein transport"/>
    <property type="evidence" value="ECO:0007669"/>
    <property type="project" value="UniProtKB-KW"/>
</dbReference>
<dbReference type="Pfam" id="PF00790">
    <property type="entry name" value="VHS"/>
    <property type="match status" value="1"/>
</dbReference>